<dbReference type="Pfam" id="PF19514">
    <property type="entry name" value="MobC_2"/>
    <property type="match status" value="1"/>
</dbReference>
<dbReference type="RefSeq" id="WP_117904241.1">
    <property type="nucleotide sequence ID" value="NZ_QRTW01000021.1"/>
</dbReference>
<evidence type="ECO:0000256" key="1">
    <source>
        <dbReference type="SAM" id="MobiDB-lite"/>
    </source>
</evidence>
<reference evidence="2 3" key="1">
    <citation type="submission" date="2018-08" db="EMBL/GenBank/DDBJ databases">
        <title>A genome reference for cultivated species of the human gut microbiota.</title>
        <authorList>
            <person name="Zou Y."/>
            <person name="Xue W."/>
            <person name="Luo G."/>
        </authorList>
    </citation>
    <scope>NUCLEOTIDE SEQUENCE [LARGE SCALE GENOMIC DNA]</scope>
    <source>
        <strain evidence="2 3">AF26-20BH</strain>
    </source>
</reference>
<sequence>MRMEENRKRRKTGSTGRKPKTDPAVFRYGIKLTSEENGNFELLFEKSGMKQRARFIKAMIFGREMKVVRIDKAAMDYYIRLTNFYHQFQAIGNNYNQTVKAVKSNFGEKRAFALLRNLEKATVDLVVLSKRIIMLTREFEEEYLIKRNKEEQQNGG</sequence>
<dbReference type="EMBL" id="QRTW01000021">
    <property type="protein sequence ID" value="RGR11586.1"/>
    <property type="molecule type" value="Genomic_DNA"/>
</dbReference>
<organism evidence="2 3">
    <name type="scientific">Bacteroides stercoris</name>
    <dbReference type="NCBI Taxonomy" id="46506"/>
    <lineage>
        <taxon>Bacteria</taxon>
        <taxon>Pseudomonadati</taxon>
        <taxon>Bacteroidota</taxon>
        <taxon>Bacteroidia</taxon>
        <taxon>Bacteroidales</taxon>
        <taxon>Bacteroidaceae</taxon>
        <taxon>Bacteroides</taxon>
    </lineage>
</organism>
<dbReference type="InterPro" id="IPR045788">
    <property type="entry name" value="MobC_2"/>
</dbReference>
<proteinExistence type="predicted"/>
<accession>A0A412DI84</accession>
<comment type="caution">
    <text evidence="2">The sequence shown here is derived from an EMBL/GenBank/DDBJ whole genome shotgun (WGS) entry which is preliminary data.</text>
</comment>
<dbReference type="AlphaFoldDB" id="A0A412DI84"/>
<evidence type="ECO:0000313" key="2">
    <source>
        <dbReference type="EMBL" id="RGR11586.1"/>
    </source>
</evidence>
<dbReference type="Proteomes" id="UP000283310">
    <property type="component" value="Unassembled WGS sequence"/>
</dbReference>
<dbReference type="NCBIfam" id="NF041324">
    <property type="entry name" value="Bacteroid_MobA"/>
    <property type="match status" value="1"/>
</dbReference>
<name>A0A412DI84_BACSE</name>
<evidence type="ECO:0000313" key="3">
    <source>
        <dbReference type="Proteomes" id="UP000283310"/>
    </source>
</evidence>
<feature type="region of interest" description="Disordered" evidence="1">
    <location>
        <begin position="1"/>
        <end position="22"/>
    </location>
</feature>
<protein>
    <submittedName>
        <fullName evidence="2">MobA protein</fullName>
    </submittedName>
</protein>
<gene>
    <name evidence="2" type="ORF">DWY65_11945</name>
</gene>